<dbReference type="RefSeq" id="WP_034770319.1">
    <property type="nucleotide sequence ID" value="NZ_CCRF01000053.1"/>
</dbReference>
<dbReference type="InterPro" id="IPR025370">
    <property type="entry name" value="SgrR_HTH_N"/>
</dbReference>
<evidence type="ECO:0000313" key="4">
    <source>
        <dbReference type="EMBL" id="CEE01673.1"/>
    </source>
</evidence>
<dbReference type="GO" id="GO:1904680">
    <property type="term" value="F:peptide transmembrane transporter activity"/>
    <property type="evidence" value="ECO:0007669"/>
    <property type="project" value="TreeGrafter"/>
</dbReference>
<evidence type="ECO:0000259" key="3">
    <source>
        <dbReference type="Pfam" id="PF12793"/>
    </source>
</evidence>
<reference evidence="4 5" key="1">
    <citation type="submission" date="2014-07" db="EMBL/GenBank/DDBJ databases">
        <authorList>
            <person name="Wibberg Daniel"/>
        </authorList>
    </citation>
    <scope>NUCLEOTIDE SEQUENCE [LARGE SCALE GENOMIC DNA]</scope>
</reference>
<evidence type="ECO:0000256" key="1">
    <source>
        <dbReference type="ARBA" id="ARBA00023125"/>
    </source>
</evidence>
<gene>
    <name evidence="4" type="ORF">BT1A1_1847</name>
</gene>
<evidence type="ECO:0000313" key="5">
    <source>
        <dbReference type="Proteomes" id="UP000040576"/>
    </source>
</evidence>
<dbReference type="InterPro" id="IPR000914">
    <property type="entry name" value="SBP_5_dom"/>
</dbReference>
<dbReference type="Gene3D" id="3.40.190.10">
    <property type="entry name" value="Periplasmic binding protein-like II"/>
    <property type="match status" value="2"/>
</dbReference>
<dbReference type="GO" id="GO:0015833">
    <property type="term" value="P:peptide transport"/>
    <property type="evidence" value="ECO:0007669"/>
    <property type="project" value="TreeGrafter"/>
</dbReference>
<accession>A0A090IZ06</accession>
<dbReference type="Pfam" id="PF12793">
    <property type="entry name" value="SgrR_N"/>
    <property type="match status" value="1"/>
</dbReference>
<feature type="domain" description="Solute-binding protein family 5" evidence="2">
    <location>
        <begin position="163"/>
        <end position="302"/>
    </location>
</feature>
<protein>
    <submittedName>
        <fullName evidence="4">ABC transporter substrate-binding protein</fullName>
    </submittedName>
</protein>
<keyword evidence="1" id="KW-0238">DNA-binding</keyword>
<name>A0A090IZ06_9BACI</name>
<dbReference type="PANTHER" id="PTHR30290">
    <property type="entry name" value="PERIPLASMIC BINDING COMPONENT OF ABC TRANSPORTER"/>
    <property type="match status" value="1"/>
</dbReference>
<dbReference type="GO" id="GO:0003677">
    <property type="term" value="F:DNA binding"/>
    <property type="evidence" value="ECO:0007669"/>
    <property type="project" value="UniProtKB-KW"/>
</dbReference>
<proteinExistence type="predicted"/>
<dbReference type="AlphaFoldDB" id="A0A090IZ06"/>
<organism evidence="4 5">
    <name type="scientific">Caldibacillus thermoamylovorans</name>
    <dbReference type="NCBI Taxonomy" id="35841"/>
    <lineage>
        <taxon>Bacteria</taxon>
        <taxon>Bacillati</taxon>
        <taxon>Bacillota</taxon>
        <taxon>Bacilli</taxon>
        <taxon>Bacillales</taxon>
        <taxon>Bacillaceae</taxon>
        <taxon>Caldibacillus</taxon>
    </lineage>
</organism>
<sequence length="550" mass="64832">MNEYLFTLWKSVESGPVRVEDMAQILHLSPKQTARYIKTWEREGWLSFTSGRGRGNVSKLTWLKNVEEVYEQELTTMIEEEPIEKSSKYLLMDWSQERKTRLLNHFQSKFGFKQTVYEIDQLIIPRKYPFHSLHPLDAVHVHLANLVATVYNRLVAIDERGVVEPEIAHSWNMTPTRLRLYLKKDVKFHDGSILTANDIVHCLENMRKQPQYANLWQPVERIRAVTPLVIDIDTPNGCSYTLQLLGTIIASIYKETDHGLVGTGPFYVAENSEVKTKLIAFKEHFQERPLLDEIEFIQVPKDYDFIYTSNSKKEPESTFVFKSHSGFGVVIMNACRKSDISRQEVRDYIHSVIAGHRHEVTGVYEKMVPNHTSCLSRKKEPYPIPKVERPHFHAPLILMQRKWNEPMTNWLKEILEEAGVPIEVKWLTFEESIYENTKQEEVDLYIHGEIFEMNETFSFYYFLKNGYSPLSNILNNDPEFKKHMDMYIQTPFEKWGELHELMEKMLIEKSIMIPLYHQKKEIPFSNDIMNIQMKHFGYVDFSKLWVRPEI</sequence>
<dbReference type="EMBL" id="CCRF01000053">
    <property type="protein sequence ID" value="CEE01673.1"/>
    <property type="molecule type" value="Genomic_DNA"/>
</dbReference>
<evidence type="ECO:0000259" key="2">
    <source>
        <dbReference type="Pfam" id="PF00496"/>
    </source>
</evidence>
<dbReference type="Pfam" id="PF00496">
    <property type="entry name" value="SBP_bac_5"/>
    <property type="match status" value="1"/>
</dbReference>
<feature type="domain" description="Transcriptional regulator SgrR N-terminal HTH" evidence="3">
    <location>
        <begin position="6"/>
        <end position="90"/>
    </location>
</feature>
<keyword evidence="5" id="KW-1185">Reference proteome</keyword>
<dbReference type="InterPro" id="IPR039424">
    <property type="entry name" value="SBP_5"/>
</dbReference>
<dbReference type="Proteomes" id="UP000040576">
    <property type="component" value="Unassembled WGS sequence"/>
</dbReference>
<dbReference type="SUPFAM" id="SSF53850">
    <property type="entry name" value="Periplasmic binding protein-like II"/>
    <property type="match status" value="1"/>
</dbReference>
<dbReference type="Gene3D" id="3.10.105.10">
    <property type="entry name" value="Dipeptide-binding Protein, Domain 3"/>
    <property type="match status" value="1"/>
</dbReference>
<dbReference type="PANTHER" id="PTHR30290:SF72">
    <property type="entry name" value="HTH-TYPE TRANSCRIPTIONAL REGULATOR SGRR"/>
    <property type="match status" value="1"/>
</dbReference>